<protein>
    <submittedName>
        <fullName evidence="7">Uncharacterized protein</fullName>
    </submittedName>
</protein>
<organism evidence="7 8">
    <name type="scientific">Flavobacterium johnsoniae</name>
    <name type="common">Cytophaga johnsonae</name>
    <dbReference type="NCBI Taxonomy" id="986"/>
    <lineage>
        <taxon>Bacteria</taxon>
        <taxon>Pseudomonadati</taxon>
        <taxon>Bacteroidota</taxon>
        <taxon>Flavobacteriia</taxon>
        <taxon>Flavobacteriales</taxon>
        <taxon>Flavobacteriaceae</taxon>
        <taxon>Flavobacterium</taxon>
    </lineage>
</organism>
<dbReference type="RefSeq" id="WP_071637610.1">
    <property type="nucleotide sequence ID" value="NZ_MLFK01000009.1"/>
</dbReference>
<feature type="domain" description="Multidrug resistance protein MdtA-like C-terminal permuted SH3" evidence="6">
    <location>
        <begin position="306"/>
        <end position="367"/>
    </location>
</feature>
<dbReference type="InterPro" id="IPR058627">
    <property type="entry name" value="MdtA-like_C"/>
</dbReference>
<dbReference type="Gene3D" id="2.40.50.100">
    <property type="match status" value="1"/>
</dbReference>
<feature type="domain" description="Multidrug resistance protein MdtA-like alpha-helical hairpin" evidence="3">
    <location>
        <begin position="107"/>
        <end position="171"/>
    </location>
</feature>
<feature type="domain" description="Multidrug resistance protein MdtA-like barrel-sandwich hybrid" evidence="4">
    <location>
        <begin position="68"/>
        <end position="208"/>
    </location>
</feature>
<sequence>MQQHLKALLSTIFRTSMVGYCLLVLQGCSSKEEKEKTVTPLVSTITVDTTSVTTELEFSGMLEGISNIEIRSQAEGYLEKIFVDEGAYVKKGQPLFLINDTPYSERLNQSSASLQTALANREKARIETTRIQKLVEGKVVSDVQLKNAQAELSAANSAVRQAEATKKSAVISKGFTLIKAPVNGYVGKLPYRVGSLVGHNEPEPLSVVSDINTMYAYFSMSEEAFLQFKQHYAGKTIEQKIKNIPSVRLMLPDNTFYDQEGKVDLVQGQFEKSTASIMFRASFPNNGGLLRSGNTGKIIMAQYNKNIIQIPQSATYELQNKVMAYVVEKNNKLKSVSVKVAQKTALNYIISEGLKPGDILVSKGLERLHEGIQVKVSNK</sequence>
<evidence type="ECO:0000259" key="5">
    <source>
        <dbReference type="Pfam" id="PF25944"/>
    </source>
</evidence>
<dbReference type="GO" id="GO:0030313">
    <property type="term" value="C:cell envelope"/>
    <property type="evidence" value="ECO:0007669"/>
    <property type="project" value="UniProtKB-SubCell"/>
</dbReference>
<dbReference type="InterPro" id="IPR058624">
    <property type="entry name" value="MdtA-like_HH"/>
</dbReference>
<proteinExistence type="inferred from homology"/>
<name>A0A1J7C3Y2_FLAJO</name>
<dbReference type="Pfam" id="PF25967">
    <property type="entry name" value="RND-MFP_C"/>
    <property type="match status" value="1"/>
</dbReference>
<evidence type="ECO:0000256" key="2">
    <source>
        <dbReference type="ARBA" id="ARBA00009477"/>
    </source>
</evidence>
<reference evidence="7 8" key="1">
    <citation type="submission" date="2016-10" db="EMBL/GenBank/DDBJ databases">
        <title>Draft Genome Sequence of Rhizobacteria Flavobacterium johnsoniae CI04.</title>
        <authorList>
            <person name="Bravo J.I."/>
            <person name="Lozano G.L."/>
            <person name="Handelsman J."/>
        </authorList>
    </citation>
    <scope>NUCLEOTIDE SEQUENCE [LARGE SCALE GENOMIC DNA]</scope>
    <source>
        <strain evidence="7 8">CI04</strain>
    </source>
</reference>
<dbReference type="InterPro" id="IPR058626">
    <property type="entry name" value="MdtA-like_b-barrel"/>
</dbReference>
<dbReference type="GO" id="GO:0022857">
    <property type="term" value="F:transmembrane transporter activity"/>
    <property type="evidence" value="ECO:0007669"/>
    <property type="project" value="InterPro"/>
</dbReference>
<dbReference type="Proteomes" id="UP000182826">
    <property type="component" value="Unassembled WGS sequence"/>
</dbReference>
<dbReference type="Gene3D" id="2.40.420.20">
    <property type="match status" value="1"/>
</dbReference>
<dbReference type="AlphaFoldDB" id="A0A1J7C3Y2"/>
<dbReference type="NCBIfam" id="TIGR01730">
    <property type="entry name" value="RND_mfp"/>
    <property type="match status" value="1"/>
</dbReference>
<evidence type="ECO:0000259" key="6">
    <source>
        <dbReference type="Pfam" id="PF25967"/>
    </source>
</evidence>
<evidence type="ECO:0000259" key="3">
    <source>
        <dbReference type="Pfam" id="PF25876"/>
    </source>
</evidence>
<gene>
    <name evidence="7" type="ORF">BKM63_16080</name>
</gene>
<dbReference type="PANTHER" id="PTHR30158:SF23">
    <property type="entry name" value="MULTIDRUG RESISTANCE PROTEIN MEXA"/>
    <property type="match status" value="1"/>
</dbReference>
<evidence type="ECO:0000259" key="4">
    <source>
        <dbReference type="Pfam" id="PF25917"/>
    </source>
</evidence>
<dbReference type="InterPro" id="IPR006143">
    <property type="entry name" value="RND_pump_MFP"/>
</dbReference>
<dbReference type="Gene3D" id="1.10.287.470">
    <property type="entry name" value="Helix hairpin bin"/>
    <property type="match status" value="1"/>
</dbReference>
<comment type="similarity">
    <text evidence="2">Belongs to the membrane fusion protein (MFP) (TC 8.A.1) family.</text>
</comment>
<evidence type="ECO:0000256" key="1">
    <source>
        <dbReference type="ARBA" id="ARBA00004196"/>
    </source>
</evidence>
<dbReference type="PROSITE" id="PS51257">
    <property type="entry name" value="PROKAR_LIPOPROTEIN"/>
    <property type="match status" value="1"/>
</dbReference>
<dbReference type="EMBL" id="MLFK01000009">
    <property type="protein sequence ID" value="OIV40409.1"/>
    <property type="molecule type" value="Genomic_DNA"/>
</dbReference>
<dbReference type="InterPro" id="IPR058625">
    <property type="entry name" value="MdtA-like_BSH"/>
</dbReference>
<accession>A0A1J7C3Y2</accession>
<dbReference type="Pfam" id="PF25917">
    <property type="entry name" value="BSH_RND"/>
    <property type="match status" value="1"/>
</dbReference>
<dbReference type="GO" id="GO:0046677">
    <property type="term" value="P:response to antibiotic"/>
    <property type="evidence" value="ECO:0007669"/>
    <property type="project" value="TreeGrafter"/>
</dbReference>
<dbReference type="SUPFAM" id="SSF111369">
    <property type="entry name" value="HlyD-like secretion proteins"/>
    <property type="match status" value="1"/>
</dbReference>
<dbReference type="PANTHER" id="PTHR30158">
    <property type="entry name" value="ACRA/E-RELATED COMPONENT OF DRUG EFFLUX TRANSPORTER"/>
    <property type="match status" value="1"/>
</dbReference>
<comment type="caution">
    <text evidence="7">The sequence shown here is derived from an EMBL/GenBank/DDBJ whole genome shotgun (WGS) entry which is preliminary data.</text>
</comment>
<dbReference type="GO" id="GO:0005886">
    <property type="term" value="C:plasma membrane"/>
    <property type="evidence" value="ECO:0007669"/>
    <property type="project" value="TreeGrafter"/>
</dbReference>
<dbReference type="Pfam" id="PF25876">
    <property type="entry name" value="HH_MFP_RND"/>
    <property type="match status" value="1"/>
</dbReference>
<keyword evidence="8" id="KW-1185">Reference proteome</keyword>
<evidence type="ECO:0000313" key="7">
    <source>
        <dbReference type="EMBL" id="OIV40409.1"/>
    </source>
</evidence>
<dbReference type="OrthoDB" id="9801814at2"/>
<evidence type="ECO:0000313" key="8">
    <source>
        <dbReference type="Proteomes" id="UP000182826"/>
    </source>
</evidence>
<comment type="subcellular location">
    <subcellularLocation>
        <location evidence="1">Cell envelope</location>
    </subcellularLocation>
</comment>
<dbReference type="Gene3D" id="2.40.30.170">
    <property type="match status" value="1"/>
</dbReference>
<feature type="domain" description="Multidrug resistance protein MdtA-like beta-barrel" evidence="5">
    <location>
        <begin position="213"/>
        <end position="300"/>
    </location>
</feature>
<dbReference type="Pfam" id="PF25944">
    <property type="entry name" value="Beta-barrel_RND"/>
    <property type="match status" value="1"/>
</dbReference>